<evidence type="ECO:0000256" key="22">
    <source>
        <dbReference type="ARBA" id="ARBA00031029"/>
    </source>
</evidence>
<evidence type="ECO:0000256" key="7">
    <source>
        <dbReference type="ARBA" id="ARBA00021007"/>
    </source>
</evidence>
<comment type="subcellular location">
    <subcellularLocation>
        <location evidence="2">Mitochondrion membrane</location>
        <topology evidence="2">Multi-pass membrane protein</topology>
    </subcellularLocation>
</comment>
<evidence type="ECO:0000313" key="26">
    <source>
        <dbReference type="EMBL" id="KEH16845.1"/>
    </source>
</evidence>
<comment type="similarity">
    <text evidence="4">Belongs to the complex I subunit 3 family.</text>
</comment>
<dbReference type="CDD" id="cd03368">
    <property type="entry name" value="Ribosomal_S12"/>
    <property type="match status" value="1"/>
</dbReference>
<evidence type="ECO:0000313" key="27">
    <source>
        <dbReference type="EnsemblPlants" id="KEH16845"/>
    </source>
</evidence>
<keyword evidence="17" id="KW-0830">Ubiquinone</keyword>
<evidence type="ECO:0000256" key="2">
    <source>
        <dbReference type="ARBA" id="ARBA00004225"/>
    </source>
</evidence>
<evidence type="ECO:0000256" key="6">
    <source>
        <dbReference type="ARBA" id="ARBA00012944"/>
    </source>
</evidence>
<dbReference type="eggNOG" id="KOG1750">
    <property type="taxonomic scope" value="Eukaryota"/>
</dbReference>
<keyword evidence="9" id="KW-0691">RNA editing</keyword>
<reference evidence="26 28" key="1">
    <citation type="journal article" date="2011" name="Nature">
        <title>The Medicago genome provides insight into the evolution of rhizobial symbioses.</title>
        <authorList>
            <person name="Young N.D."/>
            <person name="Debelle F."/>
            <person name="Oldroyd G.E."/>
            <person name="Geurts R."/>
            <person name="Cannon S.B."/>
            <person name="Udvardi M.K."/>
            <person name="Benedito V.A."/>
            <person name="Mayer K.F."/>
            <person name="Gouzy J."/>
            <person name="Schoof H."/>
            <person name="Van de Peer Y."/>
            <person name="Proost S."/>
            <person name="Cook D.R."/>
            <person name="Meyers B.C."/>
            <person name="Spannagl M."/>
            <person name="Cheung F."/>
            <person name="De Mita S."/>
            <person name="Krishnakumar V."/>
            <person name="Gundlach H."/>
            <person name="Zhou S."/>
            <person name="Mudge J."/>
            <person name="Bharti A.K."/>
            <person name="Murray J.D."/>
            <person name="Naoumkina M.A."/>
            <person name="Rosen B."/>
            <person name="Silverstein K.A."/>
            <person name="Tang H."/>
            <person name="Rombauts S."/>
            <person name="Zhao P.X."/>
            <person name="Zhou P."/>
            <person name="Barbe V."/>
            <person name="Bardou P."/>
            <person name="Bechner M."/>
            <person name="Bellec A."/>
            <person name="Berger A."/>
            <person name="Berges H."/>
            <person name="Bidwell S."/>
            <person name="Bisseling T."/>
            <person name="Choisne N."/>
            <person name="Couloux A."/>
            <person name="Denny R."/>
            <person name="Deshpande S."/>
            <person name="Dai X."/>
            <person name="Doyle J.J."/>
            <person name="Dudez A.M."/>
            <person name="Farmer A.D."/>
            <person name="Fouteau S."/>
            <person name="Franken C."/>
            <person name="Gibelin C."/>
            <person name="Gish J."/>
            <person name="Goldstein S."/>
            <person name="Gonzalez A.J."/>
            <person name="Green P.J."/>
            <person name="Hallab A."/>
            <person name="Hartog M."/>
            <person name="Hua A."/>
            <person name="Humphray S.J."/>
            <person name="Jeong D.H."/>
            <person name="Jing Y."/>
            <person name="Jocker A."/>
            <person name="Kenton S.M."/>
            <person name="Kim D.J."/>
            <person name="Klee K."/>
            <person name="Lai H."/>
            <person name="Lang C."/>
            <person name="Lin S."/>
            <person name="Macmil S.L."/>
            <person name="Magdelenat G."/>
            <person name="Matthews L."/>
            <person name="McCorrison J."/>
            <person name="Monaghan E.L."/>
            <person name="Mun J.H."/>
            <person name="Najar F.Z."/>
            <person name="Nicholson C."/>
            <person name="Noirot C."/>
            <person name="O'Bleness M."/>
            <person name="Paule C.R."/>
            <person name="Poulain J."/>
            <person name="Prion F."/>
            <person name="Qin B."/>
            <person name="Qu C."/>
            <person name="Retzel E.F."/>
            <person name="Riddle C."/>
            <person name="Sallet E."/>
            <person name="Samain S."/>
            <person name="Samson N."/>
            <person name="Sanders I."/>
            <person name="Saurat O."/>
            <person name="Scarpelli C."/>
            <person name="Schiex T."/>
            <person name="Segurens B."/>
            <person name="Severin A.J."/>
            <person name="Sherrier D.J."/>
            <person name="Shi R."/>
            <person name="Sims S."/>
            <person name="Singer S.R."/>
            <person name="Sinharoy S."/>
            <person name="Sterck L."/>
            <person name="Viollet A."/>
            <person name="Wang B.B."/>
            <person name="Wang K."/>
            <person name="Wang M."/>
            <person name="Wang X."/>
            <person name="Warfsmann J."/>
            <person name="Weissenbach J."/>
            <person name="White D.D."/>
            <person name="White J.D."/>
            <person name="Wiley G.B."/>
            <person name="Wincker P."/>
            <person name="Xing Y."/>
            <person name="Yang L."/>
            <person name="Yao Z."/>
            <person name="Ying F."/>
            <person name="Zhai J."/>
            <person name="Zhou L."/>
            <person name="Zuber A."/>
            <person name="Denarie J."/>
            <person name="Dixon R.A."/>
            <person name="May G.D."/>
            <person name="Schwartz D.C."/>
            <person name="Rogers J."/>
            <person name="Quetier F."/>
            <person name="Town C.D."/>
            <person name="Roe B.A."/>
        </authorList>
    </citation>
    <scope>NUCLEOTIDE SEQUENCE [LARGE SCALE GENOMIC DNA]</scope>
    <source>
        <strain evidence="26">A17</strain>
        <strain evidence="27 28">cv. Jemalong A17</strain>
    </source>
</reference>
<protein>
    <recommendedName>
        <fullName evidence="7">NADH-ubiquinone oxidoreductase chain 3</fullName>
        <ecNumber evidence="6">7.1.1.2</ecNumber>
    </recommendedName>
    <alternativeName>
        <fullName evidence="22">NADH dehydrogenase subunit 3</fullName>
    </alternativeName>
</protein>
<comment type="similarity">
    <text evidence="3">Belongs to the universal ribosomal protein uS12 family.</text>
</comment>
<dbReference type="GO" id="GO:0031966">
    <property type="term" value="C:mitochondrial membrane"/>
    <property type="evidence" value="ECO:0007669"/>
    <property type="project" value="UniProtKB-SubCell"/>
</dbReference>
<reference evidence="26 28" key="2">
    <citation type="journal article" date="2014" name="BMC Genomics">
        <title>An improved genome release (version Mt4.0) for the model legume Medicago truncatula.</title>
        <authorList>
            <person name="Tang H."/>
            <person name="Krishnakumar V."/>
            <person name="Bidwell S."/>
            <person name="Rosen B."/>
            <person name="Chan A."/>
            <person name="Zhou S."/>
            <person name="Gentzbittel L."/>
            <person name="Childs K.L."/>
            <person name="Yandell M."/>
            <person name="Gundlach H."/>
            <person name="Mayer K.F."/>
            <person name="Schwartz D.C."/>
            <person name="Town C.D."/>
        </authorList>
    </citation>
    <scope>GENOME REANNOTATION</scope>
    <source>
        <strain evidence="26">A17</strain>
        <strain evidence="27 28">cv. Jemalong A17</strain>
    </source>
</reference>
<dbReference type="NCBIfam" id="TIGR00981">
    <property type="entry name" value="rpsL_bact"/>
    <property type="match status" value="1"/>
</dbReference>
<name>A0A072TTI0_MEDTR</name>
<dbReference type="InterPro" id="IPR038430">
    <property type="entry name" value="NDAH_ubi_oxred_su3_sf"/>
</dbReference>
<evidence type="ECO:0000256" key="17">
    <source>
        <dbReference type="ARBA" id="ARBA00023075"/>
    </source>
</evidence>
<dbReference type="PRINTS" id="PR01034">
    <property type="entry name" value="RIBOSOMALS12"/>
</dbReference>
<keyword evidence="28" id="KW-1185">Reference proteome</keyword>
<comment type="function">
    <text evidence="21">With S4 and S5 plays an important role in translational accuracy. Located at the interface of the 30S and 50S subunits.</text>
</comment>
<evidence type="ECO:0000256" key="21">
    <source>
        <dbReference type="ARBA" id="ARBA00024830"/>
    </source>
</evidence>
<feature type="region of interest" description="Disordered" evidence="24">
    <location>
        <begin position="249"/>
        <end position="270"/>
    </location>
</feature>
<evidence type="ECO:0000256" key="14">
    <source>
        <dbReference type="ARBA" id="ARBA00022982"/>
    </source>
</evidence>
<dbReference type="OMA" id="PREWSER"/>
<feature type="compositionally biased region" description="Basic and acidic residues" evidence="24">
    <location>
        <begin position="249"/>
        <end position="260"/>
    </location>
</feature>
<evidence type="ECO:0000256" key="3">
    <source>
        <dbReference type="ARBA" id="ARBA00005657"/>
    </source>
</evidence>
<feature type="transmembrane region" description="Helical" evidence="25">
    <location>
        <begin position="120"/>
        <end position="142"/>
    </location>
</feature>
<dbReference type="ExpressionAtlas" id="A0A072TTI0">
    <property type="expression patterns" value="differential"/>
</dbReference>
<evidence type="ECO:0000256" key="5">
    <source>
        <dbReference type="ARBA" id="ARBA00011458"/>
    </source>
</evidence>
<keyword evidence="13 26" id="KW-0689">Ribosomal protein</keyword>
<dbReference type="Pfam" id="PF00507">
    <property type="entry name" value="Oxidored_q4"/>
    <property type="match status" value="1"/>
</dbReference>
<dbReference type="eggNOG" id="KOG4662">
    <property type="taxonomic scope" value="Eukaryota"/>
</dbReference>
<dbReference type="GO" id="GO:0015935">
    <property type="term" value="C:small ribosomal subunit"/>
    <property type="evidence" value="ECO:0007669"/>
    <property type="project" value="InterPro"/>
</dbReference>
<dbReference type="PANTHER" id="PTHR11652">
    <property type="entry name" value="30S RIBOSOMAL PROTEIN S12 FAMILY MEMBER"/>
    <property type="match status" value="1"/>
</dbReference>
<evidence type="ECO:0000256" key="11">
    <source>
        <dbReference type="ARBA" id="ARBA00022692"/>
    </source>
</evidence>
<keyword evidence="20" id="KW-0687">Ribonucleoprotein</keyword>
<dbReference type="GO" id="GO:0006412">
    <property type="term" value="P:translation"/>
    <property type="evidence" value="ECO:0000318"/>
    <property type="project" value="GO_Central"/>
</dbReference>
<dbReference type="EnsemblPlants" id="KEH16845">
    <property type="protein sequence ID" value="KEH16845"/>
    <property type="gene ID" value="MTR_0082s0040"/>
</dbReference>
<dbReference type="GO" id="GO:0005840">
    <property type="term" value="C:ribosome"/>
    <property type="evidence" value="ECO:0000318"/>
    <property type="project" value="GO_Central"/>
</dbReference>
<dbReference type="GO" id="GO:0008137">
    <property type="term" value="F:NADH dehydrogenase (ubiquinone) activity"/>
    <property type="evidence" value="ECO:0007669"/>
    <property type="project" value="UniProtKB-EC"/>
</dbReference>
<dbReference type="PaxDb" id="3880-AES58514"/>
<dbReference type="FunFam" id="1.20.58.1610:FF:000006">
    <property type="entry name" value="NADH-ubiquinone oxidoreductase chain 3"/>
    <property type="match status" value="1"/>
</dbReference>
<keyword evidence="11 25" id="KW-0812">Transmembrane</keyword>
<evidence type="ECO:0000256" key="23">
    <source>
        <dbReference type="ARBA" id="ARBA00049551"/>
    </source>
</evidence>
<organism evidence="26 28">
    <name type="scientific">Medicago truncatula</name>
    <name type="common">Barrel medic</name>
    <name type="synonym">Medicago tribuloides</name>
    <dbReference type="NCBI Taxonomy" id="3880"/>
    <lineage>
        <taxon>Eukaryota</taxon>
        <taxon>Viridiplantae</taxon>
        <taxon>Streptophyta</taxon>
        <taxon>Embryophyta</taxon>
        <taxon>Tracheophyta</taxon>
        <taxon>Spermatophyta</taxon>
        <taxon>Magnoliopsida</taxon>
        <taxon>eudicotyledons</taxon>
        <taxon>Gunneridae</taxon>
        <taxon>Pentapetalae</taxon>
        <taxon>rosids</taxon>
        <taxon>fabids</taxon>
        <taxon>Fabales</taxon>
        <taxon>Fabaceae</taxon>
        <taxon>Papilionoideae</taxon>
        <taxon>50 kb inversion clade</taxon>
        <taxon>NPAAA clade</taxon>
        <taxon>Hologalegina</taxon>
        <taxon>IRL clade</taxon>
        <taxon>Trifolieae</taxon>
        <taxon>Medicago</taxon>
    </lineage>
</organism>
<keyword evidence="15 25" id="KW-1133">Transmembrane helix</keyword>
<proteinExistence type="inferred from homology"/>
<dbReference type="PROSITE" id="PS00055">
    <property type="entry name" value="RIBOSOMAL_S12"/>
    <property type="match status" value="1"/>
</dbReference>
<dbReference type="FunFam" id="2.40.50.140:FF:000099">
    <property type="entry name" value="Ribosomal protein S12, mitochondrial"/>
    <property type="match status" value="1"/>
</dbReference>
<evidence type="ECO:0000256" key="19">
    <source>
        <dbReference type="ARBA" id="ARBA00023136"/>
    </source>
</evidence>
<dbReference type="Proteomes" id="UP000002051">
    <property type="component" value="Unassembled WGS sequence"/>
</dbReference>
<dbReference type="Gene3D" id="1.20.58.1610">
    <property type="entry name" value="NADH:ubiquinone/plastoquinone oxidoreductase, chain 3"/>
    <property type="match status" value="1"/>
</dbReference>
<dbReference type="SUPFAM" id="SSF50249">
    <property type="entry name" value="Nucleic acid-binding proteins"/>
    <property type="match status" value="1"/>
</dbReference>
<comment type="function">
    <text evidence="1">Core subunit of the mitochondrial membrane respiratory chain NADH dehydrogenase (Complex I) that is believed to belong to the minimal assembly required for catalysis. Complex I functions in the transfer of electrons from NADH to the respiratory chain. The immediate electron acceptor for the enzyme is believed to be ubiquinone.</text>
</comment>
<evidence type="ECO:0000256" key="20">
    <source>
        <dbReference type="ARBA" id="ARBA00023274"/>
    </source>
</evidence>
<feature type="compositionally biased region" description="Polar residues" evidence="24">
    <location>
        <begin position="31"/>
        <end position="40"/>
    </location>
</feature>
<dbReference type="HOGENOM" id="CLU_765870_0_0_1"/>
<dbReference type="AlphaFoldDB" id="A0A072TTI0"/>
<dbReference type="InterPro" id="IPR006032">
    <property type="entry name" value="Ribosomal_uS12"/>
</dbReference>
<dbReference type="Pfam" id="PF00164">
    <property type="entry name" value="Ribosom_S12_S23"/>
    <property type="match status" value="1"/>
</dbReference>
<feature type="region of interest" description="Disordered" evidence="24">
    <location>
        <begin position="22"/>
        <end position="43"/>
    </location>
</feature>
<reference evidence="27" key="3">
    <citation type="submission" date="2015-06" db="UniProtKB">
        <authorList>
            <consortium name="EnsemblPlants"/>
        </authorList>
    </citation>
    <scope>IDENTIFICATION</scope>
    <source>
        <strain evidence="27">cv. Jemalong A17</strain>
    </source>
</reference>
<dbReference type="InterPro" id="IPR012340">
    <property type="entry name" value="NA-bd_OB-fold"/>
</dbReference>
<comment type="subunit">
    <text evidence="5">Part of the 30S ribosomal subunit.</text>
</comment>
<dbReference type="EMBL" id="KL402807">
    <property type="protein sequence ID" value="KEH16845.1"/>
    <property type="molecule type" value="Genomic_DNA"/>
</dbReference>
<keyword evidence="18" id="KW-0496">Mitochondrion</keyword>
<evidence type="ECO:0000256" key="25">
    <source>
        <dbReference type="SAM" id="Phobius"/>
    </source>
</evidence>
<dbReference type="STRING" id="3880.A0A072TTI0"/>
<dbReference type="InterPro" id="IPR000440">
    <property type="entry name" value="NADH_UbQ/plastoQ_OxRdtase_su3"/>
</dbReference>
<accession>A0A072TTI0</accession>
<evidence type="ECO:0000256" key="8">
    <source>
        <dbReference type="ARBA" id="ARBA00022448"/>
    </source>
</evidence>
<dbReference type="GO" id="GO:0003735">
    <property type="term" value="F:structural constituent of ribosome"/>
    <property type="evidence" value="ECO:0000318"/>
    <property type="project" value="GO_Central"/>
</dbReference>
<keyword evidence="10" id="KW-0679">Respiratory chain</keyword>
<evidence type="ECO:0000256" key="15">
    <source>
        <dbReference type="ARBA" id="ARBA00022989"/>
    </source>
</evidence>
<evidence type="ECO:0000313" key="28">
    <source>
        <dbReference type="Proteomes" id="UP000002051"/>
    </source>
</evidence>
<dbReference type="InterPro" id="IPR005679">
    <property type="entry name" value="Ribosomal_uS12_bac"/>
</dbReference>
<keyword evidence="14" id="KW-0249">Electron transport</keyword>
<evidence type="ECO:0000256" key="16">
    <source>
        <dbReference type="ARBA" id="ARBA00023027"/>
    </source>
</evidence>
<keyword evidence="8" id="KW-0813">Transport</keyword>
<evidence type="ECO:0000256" key="24">
    <source>
        <dbReference type="SAM" id="MobiDB-lite"/>
    </source>
</evidence>
<comment type="catalytic activity">
    <reaction evidence="23">
        <text>a ubiquinone + NADH + 5 H(+)(in) = a ubiquinol + NAD(+) + 4 H(+)(out)</text>
        <dbReference type="Rhea" id="RHEA:29091"/>
        <dbReference type="Rhea" id="RHEA-COMP:9565"/>
        <dbReference type="Rhea" id="RHEA-COMP:9566"/>
        <dbReference type="ChEBI" id="CHEBI:15378"/>
        <dbReference type="ChEBI" id="CHEBI:16389"/>
        <dbReference type="ChEBI" id="CHEBI:17976"/>
        <dbReference type="ChEBI" id="CHEBI:57540"/>
        <dbReference type="ChEBI" id="CHEBI:57945"/>
        <dbReference type="EC" id="7.1.1.2"/>
    </reaction>
</comment>
<evidence type="ECO:0000256" key="1">
    <source>
        <dbReference type="ARBA" id="ARBA00003257"/>
    </source>
</evidence>
<evidence type="ECO:0000256" key="9">
    <source>
        <dbReference type="ARBA" id="ARBA00022495"/>
    </source>
</evidence>
<evidence type="ECO:0000256" key="13">
    <source>
        <dbReference type="ARBA" id="ARBA00022980"/>
    </source>
</evidence>
<keyword evidence="16" id="KW-0520">NAD</keyword>
<evidence type="ECO:0000256" key="10">
    <source>
        <dbReference type="ARBA" id="ARBA00022660"/>
    </source>
</evidence>
<evidence type="ECO:0000256" key="18">
    <source>
        <dbReference type="ARBA" id="ARBA00023128"/>
    </source>
</evidence>
<dbReference type="EC" id="7.1.1.2" evidence="6"/>
<gene>
    <name evidence="26" type="ORF">MTR_0082s0040</name>
</gene>
<evidence type="ECO:0000256" key="12">
    <source>
        <dbReference type="ARBA" id="ARBA00022967"/>
    </source>
</evidence>
<keyword evidence="19 25" id="KW-0472">Membrane</keyword>
<keyword evidence="12" id="KW-1278">Translocase</keyword>
<dbReference type="Gene3D" id="2.40.50.140">
    <property type="entry name" value="Nucleic acid-binding proteins"/>
    <property type="match status" value="1"/>
</dbReference>
<feature type="transmembrane region" description="Helical" evidence="25">
    <location>
        <begin position="206"/>
        <end position="226"/>
    </location>
</feature>
<evidence type="ECO:0000256" key="4">
    <source>
        <dbReference type="ARBA" id="ARBA00008472"/>
    </source>
</evidence>
<sequence>MRSNRLTGQAVVLKGNLARKIKQTRDRDKASLSSKWSQANDLGRSPFKKKFTCPATDLKQSVADKGNGGRGRIGFDSHSPNVSKYHDWVDQARIFFLFFRYAAPREWSERTKWFVVMSEFAPICIYLVISLLVSLILLGLPFPFASNSSTYPEKLSAYECGFDPFGDARSRFDIRFYLVSILFIIPDPEVTFSFPWAVPPNKIDPFGSWSMMAFLLILTIGSLYEWKRGGGRTKERAMPTLNQLIRHGREEKRRTDRTRASDQCPQKQGVRPRVFKRTPKKPNSAQRKIAKVRLSNRHDIFAHIPGEGHNSQEHSTVLIRGGRVKDLPGVKSHCIRGVKDLLGIPDRRRGRSKYGAEKPKSI</sequence>